<comment type="subcellular location">
    <subcellularLocation>
        <location evidence="1 7">Cell membrane</location>
        <topology evidence="1 7">Multi-pass membrane protein</topology>
    </subcellularLocation>
</comment>
<feature type="transmembrane region" description="Helical" evidence="7">
    <location>
        <begin position="261"/>
        <end position="281"/>
    </location>
</feature>
<dbReference type="RefSeq" id="WP_238726896.1">
    <property type="nucleotide sequence ID" value="NZ_JAHQCX010000007.1"/>
</dbReference>
<feature type="transmembrane region" description="Helical" evidence="7">
    <location>
        <begin position="111"/>
        <end position="131"/>
    </location>
</feature>
<feature type="transmembrane region" description="Helical" evidence="7">
    <location>
        <begin position="184"/>
        <end position="209"/>
    </location>
</feature>
<evidence type="ECO:0000313" key="10">
    <source>
        <dbReference type="Proteomes" id="UP001314681"/>
    </source>
</evidence>
<keyword evidence="3" id="KW-1003">Cell membrane</keyword>
<keyword evidence="10" id="KW-1185">Reference proteome</keyword>
<dbReference type="InterPro" id="IPR000515">
    <property type="entry name" value="MetI-like"/>
</dbReference>
<evidence type="ECO:0000256" key="4">
    <source>
        <dbReference type="ARBA" id="ARBA00022692"/>
    </source>
</evidence>
<dbReference type="SUPFAM" id="SSF161098">
    <property type="entry name" value="MetI-like"/>
    <property type="match status" value="1"/>
</dbReference>
<keyword evidence="5 7" id="KW-1133">Transmembrane helix</keyword>
<comment type="caution">
    <text evidence="9">The sequence shown here is derived from an EMBL/GenBank/DDBJ whole genome shotgun (WGS) entry which is preliminary data.</text>
</comment>
<keyword evidence="4 7" id="KW-0812">Transmembrane</keyword>
<evidence type="ECO:0000256" key="3">
    <source>
        <dbReference type="ARBA" id="ARBA00022475"/>
    </source>
</evidence>
<dbReference type="Pfam" id="PF00528">
    <property type="entry name" value="BPD_transp_1"/>
    <property type="match status" value="1"/>
</dbReference>
<evidence type="ECO:0000313" key="9">
    <source>
        <dbReference type="EMBL" id="MBU9726827.1"/>
    </source>
</evidence>
<dbReference type="PANTHER" id="PTHR43744">
    <property type="entry name" value="ABC TRANSPORTER PERMEASE PROTEIN MG189-RELATED-RELATED"/>
    <property type="match status" value="1"/>
</dbReference>
<dbReference type="CDD" id="cd06261">
    <property type="entry name" value="TM_PBP2"/>
    <property type="match status" value="1"/>
</dbReference>
<dbReference type="PANTHER" id="PTHR43744:SF9">
    <property type="entry name" value="POLYGALACTURONAN_RHAMNOGALACTURONAN TRANSPORT SYSTEM PERMEASE PROTEIN YTCP"/>
    <property type="match status" value="1"/>
</dbReference>
<evidence type="ECO:0000256" key="1">
    <source>
        <dbReference type="ARBA" id="ARBA00004651"/>
    </source>
</evidence>
<reference evidence="9 10" key="1">
    <citation type="submission" date="2021-06" db="EMBL/GenBank/DDBJ databases">
        <title>Description of novel taxa of the family Lachnospiraceae.</title>
        <authorList>
            <person name="Chaplin A.V."/>
            <person name="Sokolova S.R."/>
            <person name="Pikina A.P."/>
            <person name="Korzhanova M."/>
            <person name="Belova V."/>
            <person name="Korostin D."/>
            <person name="Efimov B.A."/>
        </authorList>
    </citation>
    <scope>NUCLEOTIDE SEQUENCE [LARGE SCALE GENOMIC DNA]</scope>
    <source>
        <strain evidence="9 10">ASD4241</strain>
    </source>
</reference>
<protein>
    <submittedName>
        <fullName evidence="9">Carbohydrate ABC transporter permease</fullName>
    </submittedName>
</protein>
<evidence type="ECO:0000256" key="7">
    <source>
        <dbReference type="RuleBase" id="RU363032"/>
    </source>
</evidence>
<comment type="similarity">
    <text evidence="7">Belongs to the binding-protein-dependent transport system permease family.</text>
</comment>
<organism evidence="9 10">
    <name type="scientific">Diplocloster modestus</name>
    <dbReference type="NCBI Taxonomy" id="2850322"/>
    <lineage>
        <taxon>Bacteria</taxon>
        <taxon>Bacillati</taxon>
        <taxon>Bacillota</taxon>
        <taxon>Clostridia</taxon>
        <taxon>Lachnospirales</taxon>
        <taxon>Lachnospiraceae</taxon>
        <taxon>Diplocloster</taxon>
    </lineage>
</organism>
<keyword evidence="6 7" id="KW-0472">Membrane</keyword>
<accession>A0ABS6K8I8</accession>
<evidence type="ECO:0000256" key="2">
    <source>
        <dbReference type="ARBA" id="ARBA00022448"/>
    </source>
</evidence>
<evidence type="ECO:0000256" key="5">
    <source>
        <dbReference type="ARBA" id="ARBA00022989"/>
    </source>
</evidence>
<proteinExistence type="inferred from homology"/>
<dbReference type="EMBL" id="JAHQCX010000007">
    <property type="protein sequence ID" value="MBU9726827.1"/>
    <property type="molecule type" value="Genomic_DNA"/>
</dbReference>
<sequence>MVKKKRVTKTRAGRLVITLIILLVNVIMLYPIINVVSVSFSSYGEYLKNPGMVLPSDFSLETYRQVLKYPLLGSGYLTTIIVTVVGTFFGICLTILTAYSLSKKELAGRKVIMGFVLFTMFFNGGMVPNFLLIRELGLYDSLWALILPACLTAYNVILMRNFFQSLPQSLFEAAEIDGANEPTILFRIAIPLSKPIIATILLFVAVGYWNGYMNGVIYIKSQQKWPLQLVLRELIMSATSLSQMAQGNLAEGAASAVSPVMLQYAAIVVAMIPILCVYPFLQKYFAKGVMIGAVKG</sequence>
<evidence type="ECO:0000256" key="6">
    <source>
        <dbReference type="ARBA" id="ARBA00023136"/>
    </source>
</evidence>
<dbReference type="PROSITE" id="PS50928">
    <property type="entry name" value="ABC_TM1"/>
    <property type="match status" value="1"/>
</dbReference>
<name>A0ABS6K8I8_9FIRM</name>
<feature type="transmembrane region" description="Helical" evidence="7">
    <location>
        <begin position="76"/>
        <end position="99"/>
    </location>
</feature>
<feature type="domain" description="ABC transmembrane type-1" evidence="8">
    <location>
        <begin position="76"/>
        <end position="272"/>
    </location>
</feature>
<evidence type="ECO:0000259" key="8">
    <source>
        <dbReference type="PROSITE" id="PS50928"/>
    </source>
</evidence>
<feature type="transmembrane region" description="Helical" evidence="7">
    <location>
        <begin position="143"/>
        <end position="163"/>
    </location>
</feature>
<dbReference type="Proteomes" id="UP001314681">
    <property type="component" value="Unassembled WGS sequence"/>
</dbReference>
<keyword evidence="2 7" id="KW-0813">Transport</keyword>
<gene>
    <name evidence="9" type="ORF">KTH90_12450</name>
</gene>
<feature type="transmembrane region" description="Helical" evidence="7">
    <location>
        <begin position="12"/>
        <end position="33"/>
    </location>
</feature>
<dbReference type="Gene3D" id="1.10.3720.10">
    <property type="entry name" value="MetI-like"/>
    <property type="match status" value="1"/>
</dbReference>
<dbReference type="InterPro" id="IPR035906">
    <property type="entry name" value="MetI-like_sf"/>
</dbReference>